<keyword evidence="2" id="KW-0472">Membrane</keyword>
<dbReference type="Gene3D" id="1.20.1170.10">
    <property type="match status" value="1"/>
</dbReference>
<feature type="coiled-coil region" evidence="1">
    <location>
        <begin position="67"/>
        <end position="115"/>
    </location>
</feature>
<feature type="chain" id="PRO_5041946213" evidence="3">
    <location>
        <begin position="25"/>
        <end position="203"/>
    </location>
</feature>
<proteinExistence type="predicted"/>
<organism evidence="4 5">
    <name type="scientific">Plebeiibacterium marinum</name>
    <dbReference type="NCBI Taxonomy" id="2992111"/>
    <lineage>
        <taxon>Bacteria</taxon>
        <taxon>Pseudomonadati</taxon>
        <taxon>Bacteroidota</taxon>
        <taxon>Bacteroidia</taxon>
        <taxon>Marinilabiliales</taxon>
        <taxon>Marinilabiliaceae</taxon>
        <taxon>Plebeiibacterium</taxon>
    </lineage>
</organism>
<evidence type="ECO:0000256" key="1">
    <source>
        <dbReference type="SAM" id="Coils"/>
    </source>
</evidence>
<keyword evidence="2" id="KW-1133">Transmembrane helix</keyword>
<dbReference type="EMBL" id="JAPDPI010000040">
    <property type="protein sequence ID" value="MCW3807209.1"/>
    <property type="molecule type" value="Genomic_DNA"/>
</dbReference>
<name>A0AAE3MGL4_9BACT</name>
<evidence type="ECO:0000313" key="5">
    <source>
        <dbReference type="Proteomes" id="UP001207408"/>
    </source>
</evidence>
<sequence>MKTFLFKPLLLSTFLLLQISWGFAQDEDQNQDLDNGPLVGQFDYIMKKSETYEAYKVVKITSLRKIKSNVLDSVKNLKSTISELETQSETQKNEINSLKSDLKDTNDKLNQITKEKESFSFLGFLMKKSSYNLMVWTIVLVLTVAFVVMFFLFKQRHSVTAKTKQALIEKQEEFDAHRKWALEREQTLARDLNKLKQKYKGLD</sequence>
<keyword evidence="3" id="KW-0732">Signal</keyword>
<evidence type="ECO:0000313" key="4">
    <source>
        <dbReference type="EMBL" id="MCW3807209.1"/>
    </source>
</evidence>
<evidence type="ECO:0000256" key="2">
    <source>
        <dbReference type="SAM" id="Phobius"/>
    </source>
</evidence>
<dbReference type="AlphaFoldDB" id="A0AAE3MGL4"/>
<dbReference type="RefSeq" id="WP_301201387.1">
    <property type="nucleotide sequence ID" value="NZ_JAPDPI010000040.1"/>
</dbReference>
<comment type="caution">
    <text evidence="4">The sequence shown here is derived from an EMBL/GenBank/DDBJ whole genome shotgun (WGS) entry which is preliminary data.</text>
</comment>
<dbReference type="SUPFAM" id="SSF58100">
    <property type="entry name" value="Bacterial hemolysins"/>
    <property type="match status" value="1"/>
</dbReference>
<keyword evidence="5" id="KW-1185">Reference proteome</keyword>
<feature type="signal peptide" evidence="3">
    <location>
        <begin position="1"/>
        <end position="24"/>
    </location>
</feature>
<protein>
    <submittedName>
        <fullName evidence="4">tRNA (Guanine-N1)-methyltransferase</fullName>
    </submittedName>
</protein>
<evidence type="ECO:0000256" key="3">
    <source>
        <dbReference type="SAM" id="SignalP"/>
    </source>
</evidence>
<reference evidence="4" key="1">
    <citation type="submission" date="2022-10" db="EMBL/GenBank/DDBJ databases">
        <authorList>
            <person name="Yu W.X."/>
        </authorList>
    </citation>
    <scope>NUCLEOTIDE SEQUENCE</scope>
    <source>
        <strain evidence="4">D04</strain>
    </source>
</reference>
<accession>A0AAE3MGL4</accession>
<keyword evidence="2" id="KW-0812">Transmembrane</keyword>
<gene>
    <name evidence="4" type="ORF">OM074_16350</name>
</gene>
<feature type="transmembrane region" description="Helical" evidence="2">
    <location>
        <begin position="133"/>
        <end position="153"/>
    </location>
</feature>
<dbReference type="Proteomes" id="UP001207408">
    <property type="component" value="Unassembled WGS sequence"/>
</dbReference>
<keyword evidence="1" id="KW-0175">Coiled coil</keyword>